<dbReference type="Proteomes" id="UP001459277">
    <property type="component" value="Unassembled WGS sequence"/>
</dbReference>
<accession>A0AAW2D2S3</accession>
<organism evidence="2 3">
    <name type="scientific">Lithocarpus litseifolius</name>
    <dbReference type="NCBI Taxonomy" id="425828"/>
    <lineage>
        <taxon>Eukaryota</taxon>
        <taxon>Viridiplantae</taxon>
        <taxon>Streptophyta</taxon>
        <taxon>Embryophyta</taxon>
        <taxon>Tracheophyta</taxon>
        <taxon>Spermatophyta</taxon>
        <taxon>Magnoliopsida</taxon>
        <taxon>eudicotyledons</taxon>
        <taxon>Gunneridae</taxon>
        <taxon>Pentapetalae</taxon>
        <taxon>rosids</taxon>
        <taxon>fabids</taxon>
        <taxon>Fagales</taxon>
        <taxon>Fagaceae</taxon>
        <taxon>Lithocarpus</taxon>
    </lineage>
</organism>
<feature type="region of interest" description="Disordered" evidence="1">
    <location>
        <begin position="38"/>
        <end position="87"/>
    </location>
</feature>
<feature type="compositionally biased region" description="Polar residues" evidence="1">
    <location>
        <begin position="59"/>
        <end position="73"/>
    </location>
</feature>
<feature type="compositionally biased region" description="Polar residues" evidence="1">
    <location>
        <begin position="41"/>
        <end position="50"/>
    </location>
</feature>
<dbReference type="EMBL" id="JAZDWU010000004">
    <property type="protein sequence ID" value="KAL0004893.1"/>
    <property type="molecule type" value="Genomic_DNA"/>
</dbReference>
<evidence type="ECO:0000313" key="3">
    <source>
        <dbReference type="Proteomes" id="UP001459277"/>
    </source>
</evidence>
<gene>
    <name evidence="2" type="ORF">SO802_012454</name>
</gene>
<keyword evidence="3" id="KW-1185">Reference proteome</keyword>
<protein>
    <submittedName>
        <fullName evidence="2">Uncharacterized protein</fullName>
    </submittedName>
</protein>
<dbReference type="AlphaFoldDB" id="A0AAW2D2S3"/>
<name>A0AAW2D2S3_9ROSI</name>
<evidence type="ECO:0000313" key="2">
    <source>
        <dbReference type="EMBL" id="KAL0004893.1"/>
    </source>
</evidence>
<comment type="caution">
    <text evidence="2">The sequence shown here is derived from an EMBL/GenBank/DDBJ whole genome shotgun (WGS) entry which is preliminary data.</text>
</comment>
<sequence>MEVGANKKHKNVQKAVALTATAIREGKLQLPGLGEKRKLSMDTSPQTFGTVTRPMETPNRPSSTITCPVSSNHPRAPGRGKGPFTPPLKPPLLVHNTFFAVKQALSIIREEDIDDCDEYALASTRESGLHDLTKANLFISAEAEKVCLSKELGKLQGELSNVEMRDVAKYFTFQEYLKDLGIQYVRGLNTFVLRFQ</sequence>
<reference evidence="2 3" key="1">
    <citation type="submission" date="2024-01" db="EMBL/GenBank/DDBJ databases">
        <title>A telomere-to-telomere, gap-free genome of sweet tea (Lithocarpus litseifolius).</title>
        <authorList>
            <person name="Zhou J."/>
        </authorList>
    </citation>
    <scope>NUCLEOTIDE SEQUENCE [LARGE SCALE GENOMIC DNA]</scope>
    <source>
        <strain evidence="2">Zhou-2022a</strain>
        <tissue evidence="2">Leaf</tissue>
    </source>
</reference>
<evidence type="ECO:0000256" key="1">
    <source>
        <dbReference type="SAM" id="MobiDB-lite"/>
    </source>
</evidence>
<proteinExistence type="predicted"/>